<dbReference type="InterPro" id="IPR058031">
    <property type="entry name" value="AAA_lid_NorR"/>
</dbReference>
<evidence type="ECO:0000256" key="3">
    <source>
        <dbReference type="ARBA" id="ARBA00022840"/>
    </source>
</evidence>
<dbReference type="SUPFAM" id="SSF52540">
    <property type="entry name" value="P-loop containing nucleoside triphosphate hydrolases"/>
    <property type="match status" value="1"/>
</dbReference>
<dbReference type="InterPro" id="IPR035965">
    <property type="entry name" value="PAS-like_dom_sf"/>
</dbReference>
<dbReference type="Proteomes" id="UP000242224">
    <property type="component" value="Unassembled WGS sequence"/>
</dbReference>
<organism evidence="11 12">
    <name type="scientific">Thioclava marina</name>
    <dbReference type="NCBI Taxonomy" id="1915077"/>
    <lineage>
        <taxon>Bacteria</taxon>
        <taxon>Pseudomonadati</taxon>
        <taxon>Pseudomonadota</taxon>
        <taxon>Alphaproteobacteria</taxon>
        <taxon>Rhodobacterales</taxon>
        <taxon>Paracoccaceae</taxon>
        <taxon>Thioclava</taxon>
    </lineage>
</organism>
<dbReference type="PROSITE" id="PS50112">
    <property type="entry name" value="PAS"/>
    <property type="match status" value="1"/>
</dbReference>
<dbReference type="InterPro" id="IPR003593">
    <property type="entry name" value="AAA+_ATPase"/>
</dbReference>
<dbReference type="Gene3D" id="1.10.8.60">
    <property type="match status" value="1"/>
</dbReference>
<dbReference type="PROSITE" id="PS50045">
    <property type="entry name" value="SIGMA54_INTERACT_4"/>
    <property type="match status" value="1"/>
</dbReference>
<reference evidence="11 12" key="1">
    <citation type="submission" date="2016-11" db="EMBL/GenBank/DDBJ databases">
        <title>A multilocus sequence analysis scheme for characterization of bacteria in the genus Thioclava.</title>
        <authorList>
            <person name="Liu Y."/>
            <person name="Shao Z."/>
        </authorList>
    </citation>
    <scope>NUCLEOTIDE SEQUENCE [LARGE SCALE GENOMIC DNA]</scope>
    <source>
        <strain evidence="11 12">11.10-0-13</strain>
    </source>
</reference>
<evidence type="ECO:0000256" key="7">
    <source>
        <dbReference type="ARBA" id="ARBA00023163"/>
    </source>
</evidence>
<keyword evidence="2" id="KW-0058">Aromatic hydrocarbons catabolism</keyword>
<dbReference type="Pfam" id="PF18024">
    <property type="entry name" value="HTH_50"/>
    <property type="match status" value="1"/>
</dbReference>
<dbReference type="SMART" id="SM00382">
    <property type="entry name" value="AAA"/>
    <property type="match status" value="1"/>
</dbReference>
<protein>
    <recommendedName>
        <fullName evidence="8">HTH-type transcriptional regulatory protein TyrR</fullName>
    </recommendedName>
</protein>
<evidence type="ECO:0000256" key="1">
    <source>
        <dbReference type="ARBA" id="ARBA00022741"/>
    </source>
</evidence>
<dbReference type="SUPFAM" id="SSF46689">
    <property type="entry name" value="Homeodomain-like"/>
    <property type="match status" value="1"/>
</dbReference>
<dbReference type="Gene3D" id="3.30.450.20">
    <property type="entry name" value="PAS domain"/>
    <property type="match status" value="1"/>
</dbReference>
<evidence type="ECO:0000313" key="12">
    <source>
        <dbReference type="Proteomes" id="UP000242224"/>
    </source>
</evidence>
<dbReference type="PROSITE" id="PS00676">
    <property type="entry name" value="SIGMA54_INTERACT_2"/>
    <property type="match status" value="1"/>
</dbReference>
<keyword evidence="7" id="KW-0804">Transcription</keyword>
<dbReference type="CDD" id="cd00009">
    <property type="entry name" value="AAA"/>
    <property type="match status" value="1"/>
</dbReference>
<feature type="domain" description="Sigma-54 factor interaction" evidence="9">
    <location>
        <begin position="153"/>
        <end position="382"/>
    </location>
</feature>
<keyword evidence="5" id="KW-0238">DNA-binding</keyword>
<dbReference type="InterPro" id="IPR025662">
    <property type="entry name" value="Sigma_54_int_dom_ATP-bd_1"/>
</dbReference>
<dbReference type="InterPro" id="IPR025944">
    <property type="entry name" value="Sigma_54_int_dom_CS"/>
</dbReference>
<dbReference type="PROSITE" id="PS00688">
    <property type="entry name" value="SIGMA54_INTERACT_3"/>
    <property type="match status" value="1"/>
</dbReference>
<evidence type="ECO:0000256" key="5">
    <source>
        <dbReference type="ARBA" id="ARBA00023125"/>
    </source>
</evidence>
<evidence type="ECO:0000256" key="2">
    <source>
        <dbReference type="ARBA" id="ARBA00022797"/>
    </source>
</evidence>
<dbReference type="InterPro" id="IPR025943">
    <property type="entry name" value="Sigma_54_int_dom_ATP-bd_2"/>
</dbReference>
<keyword evidence="12" id="KW-1185">Reference proteome</keyword>
<gene>
    <name evidence="11" type="ORF">BMG00_09635</name>
</gene>
<dbReference type="InterPro" id="IPR002078">
    <property type="entry name" value="Sigma_54_int"/>
</dbReference>
<dbReference type="SUPFAM" id="SSF55785">
    <property type="entry name" value="PYP-like sensor domain (PAS domain)"/>
    <property type="match status" value="1"/>
</dbReference>
<dbReference type="InterPro" id="IPR009057">
    <property type="entry name" value="Homeodomain-like_sf"/>
</dbReference>
<dbReference type="EMBL" id="MPZS01000001">
    <property type="protein sequence ID" value="OOY13988.1"/>
    <property type="molecule type" value="Genomic_DNA"/>
</dbReference>
<dbReference type="Gene3D" id="1.10.10.60">
    <property type="entry name" value="Homeodomain-like"/>
    <property type="match status" value="1"/>
</dbReference>
<dbReference type="Pfam" id="PF25601">
    <property type="entry name" value="AAA_lid_14"/>
    <property type="match status" value="1"/>
</dbReference>
<keyword evidence="6" id="KW-0010">Activator</keyword>
<evidence type="ECO:0000313" key="11">
    <source>
        <dbReference type="EMBL" id="OOY13988.1"/>
    </source>
</evidence>
<dbReference type="InterPro" id="IPR027417">
    <property type="entry name" value="P-loop_NTPase"/>
</dbReference>
<proteinExistence type="predicted"/>
<comment type="caution">
    <text evidence="11">The sequence shown here is derived from an EMBL/GenBank/DDBJ whole genome shotgun (WGS) entry which is preliminary data.</text>
</comment>
<dbReference type="Gene3D" id="3.40.50.300">
    <property type="entry name" value="P-loop containing nucleotide triphosphate hydrolases"/>
    <property type="match status" value="1"/>
</dbReference>
<name>A0ABX3MS46_9RHOB</name>
<dbReference type="PANTHER" id="PTHR32071">
    <property type="entry name" value="TRANSCRIPTIONAL REGULATORY PROTEIN"/>
    <property type="match status" value="1"/>
</dbReference>
<dbReference type="Pfam" id="PF00158">
    <property type="entry name" value="Sigma54_activat"/>
    <property type="match status" value="1"/>
</dbReference>
<evidence type="ECO:0000259" key="10">
    <source>
        <dbReference type="PROSITE" id="PS50112"/>
    </source>
</evidence>
<keyword evidence="4" id="KW-0805">Transcription regulation</keyword>
<evidence type="ECO:0000256" key="8">
    <source>
        <dbReference type="ARBA" id="ARBA00029500"/>
    </source>
</evidence>
<dbReference type="PROSITE" id="PS00675">
    <property type="entry name" value="SIGMA54_INTERACT_1"/>
    <property type="match status" value="1"/>
</dbReference>
<accession>A0ABX3MS46</accession>
<feature type="domain" description="PAS" evidence="10">
    <location>
        <begin position="13"/>
        <end position="57"/>
    </location>
</feature>
<dbReference type="InterPro" id="IPR030828">
    <property type="entry name" value="HTH_TyrR"/>
</dbReference>
<evidence type="ECO:0000256" key="4">
    <source>
        <dbReference type="ARBA" id="ARBA00023015"/>
    </source>
</evidence>
<evidence type="ECO:0000256" key="6">
    <source>
        <dbReference type="ARBA" id="ARBA00023159"/>
    </source>
</evidence>
<keyword evidence="3" id="KW-0067">ATP-binding</keyword>
<keyword evidence="1" id="KW-0547">Nucleotide-binding</keyword>
<evidence type="ECO:0000259" key="9">
    <source>
        <dbReference type="PROSITE" id="PS50045"/>
    </source>
</evidence>
<dbReference type="InterPro" id="IPR000014">
    <property type="entry name" value="PAS"/>
</dbReference>
<sequence>MEGKPMKQSSATPPRPLDQALDALADGLIVLNPDHSIAFANRQAAALCGFSAAEMTGIEFAKFNDLSALNWTLLGEMLEAGRTGNLILRGEATGAVFITLRRISTTGASEGHVITLRDLAVFDHARRQATGARSAPTFTSATERRMRPDFARQRAISPWLDRMISRGERALLQGARVIITGESGVGKTEIARHLHNFVANGVDPFIAVNCAAIPESLFESELFGYEKGAFTGASTEGKKGLIEAAEGGTLFLDEIGEIPLPLQAKLLSFLEEGTILRIGGTRPRRVNVRVISATNRDLLEMSEDRRFRTDLYYRLAVVNMPMKPLREVPELLDHLIDRFLTAINQRRSVPLQLSDDLRARLRAYHYPGNIRELWNLMQQISVLGDDEEELPRRLMALDPAQSARPTGKPATSEAVAFSEGTSLREAVSEYELRIIEDAIRVHGSKRKAAAALGVDIGTISRKTRKEP</sequence>